<protein>
    <submittedName>
        <fullName evidence="2">Uncharacterized protein</fullName>
    </submittedName>
</protein>
<evidence type="ECO:0000313" key="2">
    <source>
        <dbReference type="EMBL" id="KAH3898207.1"/>
    </source>
</evidence>
<accession>A0A9D4NKC6</accession>
<keyword evidence="3" id="KW-1185">Reference proteome</keyword>
<proteinExistence type="predicted"/>
<name>A0A9D4NKC6_DREPO</name>
<keyword evidence="1" id="KW-0472">Membrane</keyword>
<keyword evidence="1" id="KW-0812">Transmembrane</keyword>
<evidence type="ECO:0000256" key="1">
    <source>
        <dbReference type="SAM" id="Phobius"/>
    </source>
</evidence>
<dbReference type="OrthoDB" id="6132840at2759"/>
<gene>
    <name evidence="2" type="ORF">DPMN_022428</name>
</gene>
<dbReference type="EMBL" id="JAIWYP010000001">
    <property type="protein sequence ID" value="KAH3898207.1"/>
    <property type="molecule type" value="Genomic_DNA"/>
</dbReference>
<evidence type="ECO:0000313" key="3">
    <source>
        <dbReference type="Proteomes" id="UP000828390"/>
    </source>
</evidence>
<comment type="caution">
    <text evidence="2">The sequence shown here is derived from an EMBL/GenBank/DDBJ whole genome shotgun (WGS) entry which is preliminary data.</text>
</comment>
<reference evidence="2" key="2">
    <citation type="submission" date="2020-11" db="EMBL/GenBank/DDBJ databases">
        <authorList>
            <person name="McCartney M.A."/>
            <person name="Auch B."/>
            <person name="Kono T."/>
            <person name="Mallez S."/>
            <person name="Becker A."/>
            <person name="Gohl D.M."/>
            <person name="Silverstein K.A.T."/>
            <person name="Koren S."/>
            <person name="Bechman K.B."/>
            <person name="Herman A."/>
            <person name="Abrahante J.E."/>
            <person name="Garbe J."/>
        </authorList>
    </citation>
    <scope>NUCLEOTIDE SEQUENCE</scope>
    <source>
        <strain evidence="2">Duluth1</strain>
        <tissue evidence="2">Whole animal</tissue>
    </source>
</reference>
<sequence length="185" mass="21060">MDSGGSVKILLFLMLTVNYLSVCDGLMCYFCEDSSNKDGKNRCQTYIRSMKHYRKKYNEKGQFHTDKFVKNCTGYANLRDDQVHCAILTLKTGSIVRTFLRDCSDGENFYSPEINERFSNMTFDGNQTQCVRPSTDDEYCVTLCNGDNNDFCNGPVLSAALRSYSAFSVYVNILITGKMLKFLTM</sequence>
<keyword evidence="1" id="KW-1133">Transmembrane helix</keyword>
<dbReference type="AlphaFoldDB" id="A0A9D4NKC6"/>
<dbReference type="Proteomes" id="UP000828390">
    <property type="component" value="Unassembled WGS sequence"/>
</dbReference>
<feature type="transmembrane region" description="Helical" evidence="1">
    <location>
        <begin position="6"/>
        <end position="30"/>
    </location>
</feature>
<reference evidence="2" key="1">
    <citation type="journal article" date="2019" name="bioRxiv">
        <title>The Genome of the Zebra Mussel, Dreissena polymorpha: A Resource for Invasive Species Research.</title>
        <authorList>
            <person name="McCartney M.A."/>
            <person name="Auch B."/>
            <person name="Kono T."/>
            <person name="Mallez S."/>
            <person name="Zhang Y."/>
            <person name="Obille A."/>
            <person name="Becker A."/>
            <person name="Abrahante J.E."/>
            <person name="Garbe J."/>
            <person name="Badalamenti J.P."/>
            <person name="Herman A."/>
            <person name="Mangelson H."/>
            <person name="Liachko I."/>
            <person name="Sullivan S."/>
            <person name="Sone E.D."/>
            <person name="Koren S."/>
            <person name="Silverstein K.A.T."/>
            <person name="Beckman K.B."/>
            <person name="Gohl D.M."/>
        </authorList>
    </citation>
    <scope>NUCLEOTIDE SEQUENCE</scope>
    <source>
        <strain evidence="2">Duluth1</strain>
        <tissue evidence="2">Whole animal</tissue>
    </source>
</reference>
<organism evidence="2 3">
    <name type="scientific">Dreissena polymorpha</name>
    <name type="common">Zebra mussel</name>
    <name type="synonym">Mytilus polymorpha</name>
    <dbReference type="NCBI Taxonomy" id="45954"/>
    <lineage>
        <taxon>Eukaryota</taxon>
        <taxon>Metazoa</taxon>
        <taxon>Spiralia</taxon>
        <taxon>Lophotrochozoa</taxon>
        <taxon>Mollusca</taxon>
        <taxon>Bivalvia</taxon>
        <taxon>Autobranchia</taxon>
        <taxon>Heteroconchia</taxon>
        <taxon>Euheterodonta</taxon>
        <taxon>Imparidentia</taxon>
        <taxon>Neoheterodontei</taxon>
        <taxon>Myida</taxon>
        <taxon>Dreissenoidea</taxon>
        <taxon>Dreissenidae</taxon>
        <taxon>Dreissena</taxon>
    </lineage>
</organism>